<comment type="caution">
    <text evidence="1">The sequence shown here is derived from an EMBL/GenBank/DDBJ whole genome shotgun (WGS) entry which is preliminary data.</text>
</comment>
<organism evidence="1 2">
    <name type="scientific">Paraburkholderia rhynchosiae</name>
    <dbReference type="NCBI Taxonomy" id="487049"/>
    <lineage>
        <taxon>Bacteria</taxon>
        <taxon>Pseudomonadati</taxon>
        <taxon>Pseudomonadota</taxon>
        <taxon>Betaproteobacteria</taxon>
        <taxon>Burkholderiales</taxon>
        <taxon>Burkholderiaceae</taxon>
        <taxon>Paraburkholderia</taxon>
    </lineage>
</organism>
<feature type="non-terminal residue" evidence="1">
    <location>
        <position position="123"/>
    </location>
</feature>
<proteinExistence type="predicted"/>
<keyword evidence="2" id="KW-1185">Reference proteome</keyword>
<feature type="non-terminal residue" evidence="1">
    <location>
        <position position="1"/>
    </location>
</feature>
<accession>A0ACC7NPX8</accession>
<protein>
    <submittedName>
        <fullName evidence="1">Autotransporter-associated beta strand repeat-containing protein</fullName>
    </submittedName>
</protein>
<evidence type="ECO:0000313" key="2">
    <source>
        <dbReference type="Proteomes" id="UP001629235"/>
    </source>
</evidence>
<name>A0ACC7NPX8_9BURK</name>
<sequence>ANSLSGAGAINLGSLATTVLTASNSATNTTFSGTISGAGNLTKTGTGALTLSGVNTYTGGTTLSAGTLVATNGSALGTGGIGNSAALQLDFASNDTLANTLSGTGSLTKSGAGVATLSAAGSG</sequence>
<evidence type="ECO:0000313" key="1">
    <source>
        <dbReference type="EMBL" id="MFM0109580.1"/>
    </source>
</evidence>
<dbReference type="EMBL" id="JAQQDW010000335">
    <property type="protein sequence ID" value="MFM0109580.1"/>
    <property type="molecule type" value="Genomic_DNA"/>
</dbReference>
<dbReference type="Proteomes" id="UP001629235">
    <property type="component" value="Unassembled WGS sequence"/>
</dbReference>
<reference evidence="1 2" key="1">
    <citation type="journal article" date="2024" name="Chem. Sci.">
        <title>Discovery of megapolipeptins by genome mining of a Burkholderiales bacteria collection.</title>
        <authorList>
            <person name="Paulo B.S."/>
            <person name="Recchia M.J.J."/>
            <person name="Lee S."/>
            <person name="Fergusson C.H."/>
            <person name="Romanowski S.B."/>
            <person name="Hernandez A."/>
            <person name="Krull N."/>
            <person name="Liu D.Y."/>
            <person name="Cavanagh H."/>
            <person name="Bos A."/>
            <person name="Gray C.A."/>
            <person name="Murphy B.T."/>
            <person name="Linington R.G."/>
            <person name="Eustaquio A.S."/>
        </authorList>
    </citation>
    <scope>NUCLEOTIDE SEQUENCE [LARGE SCALE GENOMIC DNA]</scope>
    <source>
        <strain evidence="1 2">RL18-126-BIB-B</strain>
    </source>
</reference>
<gene>
    <name evidence="1" type="ORF">PQR01_41100</name>
</gene>